<dbReference type="Proteomes" id="UP000279457">
    <property type="component" value="Unassembled WGS sequence"/>
</dbReference>
<evidence type="ECO:0000313" key="7">
    <source>
        <dbReference type="EMBL" id="RQM38284.1"/>
    </source>
</evidence>
<dbReference type="OrthoDB" id="9805870at2"/>
<comment type="similarity">
    <text evidence="6">Belongs to the pseudouridine-5'-phosphate glycosidase family.</text>
</comment>
<feature type="binding site" evidence="6">
    <location>
        <position position="92"/>
    </location>
    <ligand>
        <name>substrate</name>
    </ligand>
</feature>
<evidence type="ECO:0000256" key="4">
    <source>
        <dbReference type="ARBA" id="ARBA00023239"/>
    </source>
</evidence>
<dbReference type="AlphaFoldDB" id="A0A3N6RYQ0"/>
<keyword evidence="2 6" id="KW-0378">Hydrolase</keyword>
<feature type="binding site" evidence="6">
    <location>
        <begin position="146"/>
        <end position="148"/>
    </location>
    <ligand>
        <name>substrate</name>
    </ligand>
</feature>
<feature type="active site" description="Nucleophile" evidence="6">
    <location>
        <position position="165"/>
    </location>
</feature>
<dbReference type="SUPFAM" id="SSF110581">
    <property type="entry name" value="Indigoidine synthase A-like"/>
    <property type="match status" value="1"/>
</dbReference>
<sequence>MRNMRSKEFELEYLPEVKDALQQGRPVVALESNVITHGLNYPDNAATALNVEAAVRASGAVPATIAIDNGKILVGMDHQQIEKFATTADIAKVSSRDLPFILATRSMGATSVASSLVIAELAGIPFFSSAGLGGVHRGAETSMDISADLIQLTRSTVTVICAGVKNILDVGLTLEYLETHCVPLVTWQSDDFPAFYCRNSGFKSPMRIDSGQHIARAIEINRALPGSAGLVIATPTREEDAINSEEVQQAIAEAISQAKHHGITGNGVTKFIMKAVEKMTDGRSAEANKAVLINTARVAGEIAMAHYLYRQNLSE</sequence>
<feature type="binding site" evidence="6">
    <location>
        <position position="112"/>
    </location>
    <ligand>
        <name>substrate</name>
    </ligand>
</feature>
<dbReference type="GO" id="GO:0046113">
    <property type="term" value="P:nucleobase catabolic process"/>
    <property type="evidence" value="ECO:0007669"/>
    <property type="project" value="UniProtKB-UniRule"/>
</dbReference>
<evidence type="ECO:0000256" key="1">
    <source>
        <dbReference type="ARBA" id="ARBA00022723"/>
    </source>
</evidence>
<gene>
    <name evidence="6" type="primary">psuG</name>
    <name evidence="7" type="ORF">EB241_11110</name>
</gene>
<feature type="binding site" evidence="6">
    <location>
        <position position="144"/>
    </location>
    <ligand>
        <name>Mn(2+)</name>
        <dbReference type="ChEBI" id="CHEBI:29035"/>
    </ligand>
</feature>
<organism evidence="7 8">
    <name type="scientific">Erwinia psidii</name>
    <dbReference type="NCBI Taxonomy" id="69224"/>
    <lineage>
        <taxon>Bacteria</taxon>
        <taxon>Pseudomonadati</taxon>
        <taxon>Pseudomonadota</taxon>
        <taxon>Gammaproteobacteria</taxon>
        <taxon>Enterobacterales</taxon>
        <taxon>Erwiniaceae</taxon>
        <taxon>Erwinia</taxon>
    </lineage>
</organism>
<dbReference type="PANTHER" id="PTHR42909">
    <property type="entry name" value="ZGC:136858"/>
    <property type="match status" value="1"/>
</dbReference>
<reference evidence="7 8" key="1">
    <citation type="submission" date="2018-10" db="EMBL/GenBank/DDBJ databases">
        <title>Draft genome sequence for the type isolate of Erwinia psidii, agent causal of bacterial blight in guava (Psidium guajava) and wilt and die-back of Eucalyptus spp.</title>
        <authorList>
            <person name="Hermenegildo P.S."/>
            <person name="Santos S.A."/>
            <person name="Guimaraes L.M.S."/>
            <person name="Vidigal P.M.P."/>
            <person name="Pereira I.C."/>
            <person name="Badel J.L."/>
            <person name="Alfenas-Zerbini P."/>
            <person name="Ferreira M.A.S.V."/>
            <person name="Alfenas A.C."/>
        </authorList>
    </citation>
    <scope>NUCLEOTIDE SEQUENCE [LARGE SCALE GENOMIC DNA]</scope>
    <source>
        <strain evidence="7 8">IBSBF 435</strain>
    </source>
</reference>
<dbReference type="InterPro" id="IPR022830">
    <property type="entry name" value="Indigdn_synthA-like"/>
</dbReference>
<proteinExistence type="inferred from homology"/>
<evidence type="ECO:0000313" key="8">
    <source>
        <dbReference type="Proteomes" id="UP000279457"/>
    </source>
</evidence>
<dbReference type="PANTHER" id="PTHR42909:SF1">
    <property type="entry name" value="CARBOHYDRATE KINASE PFKB DOMAIN-CONTAINING PROTEIN"/>
    <property type="match status" value="1"/>
</dbReference>
<evidence type="ECO:0000256" key="5">
    <source>
        <dbReference type="ARBA" id="ARBA00023295"/>
    </source>
</evidence>
<keyword evidence="3 6" id="KW-0464">Manganese</keyword>
<dbReference type="GO" id="GO:0016798">
    <property type="term" value="F:hydrolase activity, acting on glycosyl bonds"/>
    <property type="evidence" value="ECO:0007669"/>
    <property type="project" value="UniProtKB-KW"/>
</dbReference>
<feature type="active site" description="Proton donor" evidence="6">
    <location>
        <position position="31"/>
    </location>
</feature>
<evidence type="ECO:0000256" key="6">
    <source>
        <dbReference type="HAMAP-Rule" id="MF_01876"/>
    </source>
</evidence>
<dbReference type="GO" id="GO:0046872">
    <property type="term" value="F:metal ion binding"/>
    <property type="evidence" value="ECO:0007669"/>
    <property type="project" value="UniProtKB-KW"/>
</dbReference>
<comment type="function">
    <text evidence="6">Catalyzes the reversible cleavage of pseudouridine 5'-phosphate (PsiMP) to ribose 5-phosphate and uracil. Functions biologically in the cleavage direction, as part of a pseudouridine degradation pathway.</text>
</comment>
<comment type="cofactor">
    <cofactor evidence="6">
        <name>Mn(2+)</name>
        <dbReference type="ChEBI" id="CHEBI:29035"/>
    </cofactor>
    <text evidence="6">Binds 1 Mn(2+) ion per subunit.</text>
</comment>
<keyword evidence="4 6" id="KW-0456">Lyase</keyword>
<name>A0A3N6RYQ0_9GAMM</name>
<evidence type="ECO:0000256" key="3">
    <source>
        <dbReference type="ARBA" id="ARBA00023211"/>
    </source>
</evidence>
<comment type="catalytic activity">
    <reaction evidence="6">
        <text>D-ribose 5-phosphate + uracil = psi-UMP + H2O</text>
        <dbReference type="Rhea" id="RHEA:18337"/>
        <dbReference type="ChEBI" id="CHEBI:15377"/>
        <dbReference type="ChEBI" id="CHEBI:17568"/>
        <dbReference type="ChEBI" id="CHEBI:58380"/>
        <dbReference type="ChEBI" id="CHEBI:78346"/>
        <dbReference type="EC" id="4.2.1.70"/>
    </reaction>
</comment>
<accession>A0A3N6RYQ0</accession>
<dbReference type="HAMAP" id="MF_01876">
    <property type="entry name" value="PsiMP_glycosidase"/>
    <property type="match status" value="1"/>
</dbReference>
<comment type="caution">
    <text evidence="7">The sequence shown here is derived from an EMBL/GenBank/DDBJ whole genome shotgun (WGS) entry which is preliminary data.</text>
</comment>
<dbReference type="Gene3D" id="3.40.1790.10">
    <property type="entry name" value="Indigoidine synthase domain"/>
    <property type="match status" value="1"/>
</dbReference>
<comment type="subunit">
    <text evidence="6">Homotrimer.</text>
</comment>
<dbReference type="EC" id="4.2.1.70" evidence="6"/>
<keyword evidence="1 6" id="KW-0479">Metal-binding</keyword>
<keyword evidence="5 6" id="KW-0326">Glycosidase</keyword>
<dbReference type="InterPro" id="IPR007342">
    <property type="entry name" value="PsuG"/>
</dbReference>
<keyword evidence="8" id="KW-1185">Reference proteome</keyword>
<dbReference type="EMBL" id="RHHM01000007">
    <property type="protein sequence ID" value="RQM38284.1"/>
    <property type="molecule type" value="Genomic_DNA"/>
</dbReference>
<dbReference type="GO" id="GO:0004730">
    <property type="term" value="F:pseudouridylate synthase activity"/>
    <property type="evidence" value="ECO:0007669"/>
    <property type="project" value="UniProtKB-UniRule"/>
</dbReference>
<dbReference type="Pfam" id="PF04227">
    <property type="entry name" value="Indigoidine_A"/>
    <property type="match status" value="1"/>
</dbReference>
<dbReference type="GO" id="GO:0005737">
    <property type="term" value="C:cytoplasm"/>
    <property type="evidence" value="ECO:0007669"/>
    <property type="project" value="TreeGrafter"/>
</dbReference>
<evidence type="ECO:0000256" key="2">
    <source>
        <dbReference type="ARBA" id="ARBA00022801"/>
    </source>
</evidence>
<protein>
    <recommendedName>
        <fullName evidence="6">Pseudouridine-5'-phosphate glycosidase</fullName>
        <shortName evidence="6">PsiMP glycosidase</shortName>
        <ecNumber evidence="6">4.2.1.70</ecNumber>
    </recommendedName>
</protein>